<evidence type="ECO:0000259" key="1">
    <source>
        <dbReference type="SMART" id="SM01078"/>
    </source>
</evidence>
<feature type="domain" description="CGGC" evidence="1">
    <location>
        <begin position="3"/>
        <end position="111"/>
    </location>
</feature>
<evidence type="ECO:0000313" key="3">
    <source>
        <dbReference type="Proteomes" id="UP000199608"/>
    </source>
</evidence>
<dbReference type="InterPro" id="IPR014925">
    <property type="entry name" value="CGGC_dom"/>
</dbReference>
<dbReference type="EMBL" id="FNLL01000005">
    <property type="protein sequence ID" value="SDU16367.1"/>
    <property type="molecule type" value="Genomic_DNA"/>
</dbReference>
<dbReference type="RefSeq" id="WP_092233236.1">
    <property type="nucleotide sequence ID" value="NZ_FNLL01000005.1"/>
</dbReference>
<dbReference type="AlphaFoldDB" id="A0A1H2G9R3"/>
<protein>
    <submittedName>
        <fullName evidence="2">Predicted metal-binding protein</fullName>
    </submittedName>
</protein>
<evidence type="ECO:0000313" key="2">
    <source>
        <dbReference type="EMBL" id="SDU16367.1"/>
    </source>
</evidence>
<keyword evidence="3" id="KW-1185">Reference proteome</keyword>
<dbReference type="Proteomes" id="UP000199608">
    <property type="component" value="Unassembled WGS sequence"/>
</dbReference>
<gene>
    <name evidence="2" type="ORF">SAMN04487931_10583</name>
</gene>
<proteinExistence type="predicted"/>
<dbReference type="Pfam" id="PF08821">
    <property type="entry name" value="CGGC"/>
    <property type="match status" value="1"/>
</dbReference>
<reference evidence="3" key="1">
    <citation type="submission" date="2016-10" db="EMBL/GenBank/DDBJ databases">
        <authorList>
            <person name="Varghese N."/>
            <person name="Submissions S."/>
        </authorList>
    </citation>
    <scope>NUCLEOTIDE SEQUENCE [LARGE SCALE GENOMIC DNA]</scope>
    <source>
        <strain evidence="3">DSM 3384</strain>
    </source>
</reference>
<sequence>MEKVVVVGCGSYMDQGYGCPGEWRCLKAAAQGDGTFENPSQVVGFVKCECPGRTVVPSIGMAMKLSEIKPDKIYLSSCLANAVPGCPYTGAKDLADIIEKKTGIGVVVGTHDYH</sequence>
<accession>A0A1H2G9R3</accession>
<dbReference type="SMART" id="SM01078">
    <property type="entry name" value="CGGC"/>
    <property type="match status" value="1"/>
</dbReference>
<organism evidence="2 3">
    <name type="scientific">Desulfobacula phenolica</name>
    <dbReference type="NCBI Taxonomy" id="90732"/>
    <lineage>
        <taxon>Bacteria</taxon>
        <taxon>Pseudomonadati</taxon>
        <taxon>Thermodesulfobacteriota</taxon>
        <taxon>Desulfobacteria</taxon>
        <taxon>Desulfobacterales</taxon>
        <taxon>Desulfobacteraceae</taxon>
        <taxon>Desulfobacula</taxon>
    </lineage>
</organism>
<name>A0A1H2G9R3_9BACT</name>